<protein>
    <submittedName>
        <fullName evidence="1">Uncharacterized protein</fullName>
    </submittedName>
</protein>
<reference evidence="1 2" key="1">
    <citation type="journal article" date="2015" name="Int. J. Syst. Evol. Microbiol.">
        <title>Rhizobium anhuiense sp. nov., isolated from effective nodules of Vicia faba and Pisum sativum.</title>
        <authorList>
            <person name="Zhang Y.J."/>
            <person name="Zheng W.T."/>
            <person name="Everall I."/>
            <person name="Young J.P."/>
            <person name="Zhang X.X."/>
            <person name="Tian C.F."/>
            <person name="Sui X.H."/>
            <person name="Wang E.T."/>
            <person name="Chen W.X."/>
        </authorList>
    </citation>
    <scope>NUCLEOTIDE SEQUENCE [LARGE SCALE GENOMIC DNA]</scope>
    <source>
        <strain evidence="1 2">CCBAU 23252</strain>
    </source>
</reference>
<name>A0A432NXS1_9HYPH</name>
<dbReference type="Proteomes" id="UP000273611">
    <property type="component" value="Unassembled WGS sequence"/>
</dbReference>
<evidence type="ECO:0000313" key="2">
    <source>
        <dbReference type="Proteomes" id="UP000273611"/>
    </source>
</evidence>
<accession>A0A432NXS1</accession>
<dbReference type="EMBL" id="RIBW01000001">
    <property type="protein sequence ID" value="RUM04420.1"/>
    <property type="molecule type" value="Genomic_DNA"/>
</dbReference>
<organism evidence="1 2">
    <name type="scientific">Rhizobium anhuiense</name>
    <dbReference type="NCBI Taxonomy" id="1184720"/>
    <lineage>
        <taxon>Bacteria</taxon>
        <taxon>Pseudomonadati</taxon>
        <taxon>Pseudomonadota</taxon>
        <taxon>Alphaproteobacteria</taxon>
        <taxon>Hyphomicrobiales</taxon>
        <taxon>Rhizobiaceae</taxon>
        <taxon>Rhizobium/Agrobacterium group</taxon>
        <taxon>Rhizobium</taxon>
    </lineage>
</organism>
<proteinExistence type="predicted"/>
<evidence type="ECO:0000313" key="1">
    <source>
        <dbReference type="EMBL" id="RUM04420.1"/>
    </source>
</evidence>
<gene>
    <name evidence="1" type="ORF">EEQ99_02370</name>
</gene>
<comment type="caution">
    <text evidence="1">The sequence shown here is derived from an EMBL/GenBank/DDBJ whole genome shotgun (WGS) entry which is preliminary data.</text>
</comment>
<dbReference type="AlphaFoldDB" id="A0A432NXS1"/>
<sequence>MIYRPQAGKPPADEKLFIYLAYQNGSRPNSPMCFACWSKQKGEWRRQFSGDLVPVIEVVNDGAPIIGTPEVRLQGISGKGLRTGDRFPEVLPDIADFPLNEANYRRDFAIVIRPNRSAAQLSGKLHVKATLVRVGQPPTASQAAQAVTFDIKIEARPNEFRPDVMTVDTSEVSG</sequence>